<organism evidence="1 2">
    <name type="scientific">Lactococcus garvieae</name>
    <dbReference type="NCBI Taxonomy" id="1363"/>
    <lineage>
        <taxon>Bacteria</taxon>
        <taxon>Bacillati</taxon>
        <taxon>Bacillota</taxon>
        <taxon>Bacilli</taxon>
        <taxon>Lactobacillales</taxon>
        <taxon>Streptococcaceae</taxon>
        <taxon>Lactococcus</taxon>
    </lineage>
</organism>
<dbReference type="AlphaFoldDB" id="A0AAX3NCN4"/>
<gene>
    <name evidence="1" type="ORF">PWF74_01270</name>
</gene>
<sequence>MAYELLLDDLLTELSDAGINTAELNIIEEPLKRINDISEFVLDNQTSLDTPSNTNQLFSQATELKEESQQCWDSSYFII</sequence>
<proteinExistence type="predicted"/>
<protein>
    <submittedName>
        <fullName evidence="1">Uncharacterized protein</fullName>
    </submittedName>
</protein>
<evidence type="ECO:0000313" key="2">
    <source>
        <dbReference type="Proteomes" id="UP001217324"/>
    </source>
</evidence>
<name>A0AAX3NCN4_9LACT</name>
<reference evidence="1" key="1">
    <citation type="submission" date="2023-02" db="EMBL/GenBank/DDBJ databases">
        <title>Comparative genomics and fermentation flavor characterization of five lactic acid bacteria reveal flavor biosynthesis metabolic pathways in fermented muskmelon puree.</title>
        <authorList>
            <person name="Yuan L."/>
            <person name="Li M."/>
            <person name="Xu X."/>
            <person name="Lao F."/>
            <person name="Wu J."/>
        </authorList>
    </citation>
    <scope>NUCLEOTIDE SEQUENCE</scope>
    <source>
        <strain evidence="1">Pa-2</strain>
    </source>
</reference>
<dbReference type="RefSeq" id="WP_274978410.1">
    <property type="nucleotide sequence ID" value="NZ_CP118627.1"/>
</dbReference>
<evidence type="ECO:0000313" key="1">
    <source>
        <dbReference type="EMBL" id="WEA14145.1"/>
    </source>
</evidence>
<dbReference type="EMBL" id="CP118627">
    <property type="protein sequence ID" value="WEA14145.1"/>
    <property type="molecule type" value="Genomic_DNA"/>
</dbReference>
<dbReference type="Proteomes" id="UP001217324">
    <property type="component" value="Chromosome"/>
</dbReference>
<accession>A0AAX3NCN4</accession>